<dbReference type="GO" id="GO:0005524">
    <property type="term" value="F:ATP binding"/>
    <property type="evidence" value="ECO:0007669"/>
    <property type="project" value="UniProtKB-KW"/>
</dbReference>
<dbReference type="Pfam" id="PF02518">
    <property type="entry name" value="HATPase_c"/>
    <property type="match status" value="1"/>
</dbReference>
<organism evidence="18 19">
    <name type="scientific">Candidatus Kaiserbacteria bacterium RIFCSPHIGHO2_02_FULL_54_11b</name>
    <dbReference type="NCBI Taxonomy" id="1798494"/>
    <lineage>
        <taxon>Bacteria</taxon>
        <taxon>Candidatus Kaiseribacteriota</taxon>
    </lineage>
</organism>
<dbReference type="CDD" id="cd18773">
    <property type="entry name" value="PDC1_HK_sensor"/>
    <property type="match status" value="1"/>
</dbReference>
<dbReference type="NCBIfam" id="TIGR00229">
    <property type="entry name" value="sensory_box"/>
    <property type="match status" value="1"/>
</dbReference>
<evidence type="ECO:0000256" key="14">
    <source>
        <dbReference type="SAM" id="Phobius"/>
    </source>
</evidence>
<dbReference type="GO" id="GO:0030295">
    <property type="term" value="F:protein kinase activator activity"/>
    <property type="evidence" value="ECO:0007669"/>
    <property type="project" value="TreeGrafter"/>
</dbReference>
<dbReference type="GO" id="GO:0000155">
    <property type="term" value="F:phosphorelay sensor kinase activity"/>
    <property type="evidence" value="ECO:0007669"/>
    <property type="project" value="InterPro"/>
</dbReference>
<gene>
    <name evidence="18" type="ORF">A3C18_02105</name>
</gene>
<dbReference type="Gene3D" id="3.30.450.20">
    <property type="entry name" value="PAS domain"/>
    <property type="match status" value="2"/>
</dbReference>
<evidence type="ECO:0000256" key="5">
    <source>
        <dbReference type="ARBA" id="ARBA00022553"/>
    </source>
</evidence>
<dbReference type="PRINTS" id="PR00344">
    <property type="entry name" value="BCTRLSENSOR"/>
</dbReference>
<keyword evidence="11 14" id="KW-1133">Transmembrane helix</keyword>
<keyword evidence="10" id="KW-0067">ATP-binding</keyword>
<feature type="domain" description="HAMP" evidence="17">
    <location>
        <begin position="320"/>
        <end position="372"/>
    </location>
</feature>
<evidence type="ECO:0000259" key="17">
    <source>
        <dbReference type="PROSITE" id="PS50885"/>
    </source>
</evidence>
<evidence type="ECO:0000256" key="11">
    <source>
        <dbReference type="ARBA" id="ARBA00022989"/>
    </source>
</evidence>
<dbReference type="InterPro" id="IPR003594">
    <property type="entry name" value="HATPase_dom"/>
</dbReference>
<keyword evidence="6" id="KW-0808">Transferase</keyword>
<comment type="subcellular location">
    <subcellularLocation>
        <location evidence="2">Cell membrane</location>
        <topology evidence="2">Multi-pass membrane protein</topology>
    </subcellularLocation>
</comment>
<dbReference type="PANTHER" id="PTHR42878:SF7">
    <property type="entry name" value="SENSOR HISTIDINE KINASE GLRK"/>
    <property type="match status" value="1"/>
</dbReference>
<dbReference type="InterPro" id="IPR003661">
    <property type="entry name" value="HisK_dim/P_dom"/>
</dbReference>
<dbReference type="InterPro" id="IPR036890">
    <property type="entry name" value="HATPase_C_sf"/>
</dbReference>
<keyword evidence="5" id="KW-0597">Phosphoprotein</keyword>
<evidence type="ECO:0000256" key="3">
    <source>
        <dbReference type="ARBA" id="ARBA00012438"/>
    </source>
</evidence>
<dbReference type="PROSITE" id="PS50885">
    <property type="entry name" value="HAMP"/>
    <property type="match status" value="1"/>
</dbReference>
<dbReference type="CDD" id="cd06225">
    <property type="entry name" value="HAMP"/>
    <property type="match status" value="1"/>
</dbReference>
<evidence type="ECO:0000259" key="15">
    <source>
        <dbReference type="PROSITE" id="PS50109"/>
    </source>
</evidence>
<evidence type="ECO:0000256" key="10">
    <source>
        <dbReference type="ARBA" id="ARBA00022840"/>
    </source>
</evidence>
<feature type="transmembrane region" description="Helical" evidence="14">
    <location>
        <begin position="297"/>
        <end position="319"/>
    </location>
</feature>
<dbReference type="EMBL" id="MFLH01000047">
    <property type="protein sequence ID" value="OGG63917.1"/>
    <property type="molecule type" value="Genomic_DNA"/>
</dbReference>
<keyword evidence="8" id="KW-0547">Nucleotide-binding</keyword>
<keyword evidence="9" id="KW-0418">Kinase</keyword>
<dbReference type="STRING" id="1798494.A3C18_02105"/>
<evidence type="ECO:0000256" key="9">
    <source>
        <dbReference type="ARBA" id="ARBA00022777"/>
    </source>
</evidence>
<dbReference type="InterPro" id="IPR013767">
    <property type="entry name" value="PAS_fold"/>
</dbReference>
<evidence type="ECO:0000313" key="18">
    <source>
        <dbReference type="EMBL" id="OGG63917.1"/>
    </source>
</evidence>
<feature type="domain" description="PAS" evidence="16">
    <location>
        <begin position="384"/>
        <end position="436"/>
    </location>
</feature>
<dbReference type="GO" id="GO:0005886">
    <property type="term" value="C:plasma membrane"/>
    <property type="evidence" value="ECO:0007669"/>
    <property type="project" value="UniProtKB-SubCell"/>
</dbReference>
<evidence type="ECO:0000256" key="7">
    <source>
        <dbReference type="ARBA" id="ARBA00022692"/>
    </source>
</evidence>
<name>A0A1F6DRI1_9BACT</name>
<dbReference type="InterPro" id="IPR005467">
    <property type="entry name" value="His_kinase_dom"/>
</dbReference>
<dbReference type="Pfam" id="PF00989">
    <property type="entry name" value="PAS"/>
    <property type="match status" value="1"/>
</dbReference>
<dbReference type="InterPro" id="IPR035965">
    <property type="entry name" value="PAS-like_dom_sf"/>
</dbReference>
<evidence type="ECO:0000256" key="12">
    <source>
        <dbReference type="ARBA" id="ARBA00023012"/>
    </source>
</evidence>
<keyword evidence="7 14" id="KW-0812">Transmembrane</keyword>
<dbReference type="Gene3D" id="6.10.340.10">
    <property type="match status" value="1"/>
</dbReference>
<comment type="caution">
    <text evidence="18">The sequence shown here is derived from an EMBL/GenBank/DDBJ whole genome shotgun (WGS) entry which is preliminary data.</text>
</comment>
<dbReference type="GO" id="GO:0006355">
    <property type="term" value="P:regulation of DNA-templated transcription"/>
    <property type="evidence" value="ECO:0007669"/>
    <property type="project" value="InterPro"/>
</dbReference>
<dbReference type="SMART" id="SM00304">
    <property type="entry name" value="HAMP"/>
    <property type="match status" value="1"/>
</dbReference>
<dbReference type="SUPFAM" id="SSF158472">
    <property type="entry name" value="HAMP domain-like"/>
    <property type="match status" value="1"/>
</dbReference>
<dbReference type="Gene3D" id="3.30.565.10">
    <property type="entry name" value="Histidine kinase-like ATPase, C-terminal domain"/>
    <property type="match status" value="1"/>
</dbReference>
<dbReference type="CDD" id="cd00130">
    <property type="entry name" value="PAS"/>
    <property type="match status" value="1"/>
</dbReference>
<dbReference type="Gene3D" id="1.10.287.130">
    <property type="match status" value="1"/>
</dbReference>
<dbReference type="CDD" id="cd00082">
    <property type="entry name" value="HisKA"/>
    <property type="match status" value="1"/>
</dbReference>
<evidence type="ECO:0000256" key="8">
    <source>
        <dbReference type="ARBA" id="ARBA00022741"/>
    </source>
</evidence>
<keyword evidence="13 14" id="KW-0472">Membrane</keyword>
<dbReference type="SMART" id="SM00387">
    <property type="entry name" value="HATPase_c"/>
    <property type="match status" value="1"/>
</dbReference>
<dbReference type="PANTHER" id="PTHR42878">
    <property type="entry name" value="TWO-COMPONENT HISTIDINE KINASE"/>
    <property type="match status" value="1"/>
</dbReference>
<reference evidence="18 19" key="1">
    <citation type="journal article" date="2016" name="Nat. Commun.">
        <title>Thousands of microbial genomes shed light on interconnected biogeochemical processes in an aquifer system.</title>
        <authorList>
            <person name="Anantharaman K."/>
            <person name="Brown C.T."/>
            <person name="Hug L.A."/>
            <person name="Sharon I."/>
            <person name="Castelle C.J."/>
            <person name="Probst A.J."/>
            <person name="Thomas B.C."/>
            <person name="Singh A."/>
            <person name="Wilkins M.J."/>
            <person name="Karaoz U."/>
            <person name="Brodie E.L."/>
            <person name="Williams K.H."/>
            <person name="Hubbard S.S."/>
            <person name="Banfield J.F."/>
        </authorList>
    </citation>
    <scope>NUCLEOTIDE SEQUENCE [LARGE SCALE GENOMIC DNA]</scope>
</reference>
<keyword evidence="12" id="KW-0902">Two-component regulatory system</keyword>
<dbReference type="FunFam" id="3.30.565.10:FF:000006">
    <property type="entry name" value="Sensor histidine kinase WalK"/>
    <property type="match status" value="1"/>
</dbReference>
<dbReference type="InterPro" id="IPR036097">
    <property type="entry name" value="HisK_dim/P_sf"/>
</dbReference>
<dbReference type="PROSITE" id="PS50109">
    <property type="entry name" value="HIS_KIN"/>
    <property type="match status" value="1"/>
</dbReference>
<dbReference type="AlphaFoldDB" id="A0A1F6DRI1"/>
<evidence type="ECO:0000313" key="19">
    <source>
        <dbReference type="Proteomes" id="UP000178328"/>
    </source>
</evidence>
<dbReference type="SMART" id="SM00091">
    <property type="entry name" value="PAS"/>
    <property type="match status" value="1"/>
</dbReference>
<dbReference type="CDD" id="cd00075">
    <property type="entry name" value="HATPase"/>
    <property type="match status" value="1"/>
</dbReference>
<dbReference type="InterPro" id="IPR000014">
    <property type="entry name" value="PAS"/>
</dbReference>
<dbReference type="SUPFAM" id="SSF47384">
    <property type="entry name" value="Homodimeric domain of signal transducing histidine kinase"/>
    <property type="match status" value="1"/>
</dbReference>
<dbReference type="InterPro" id="IPR050351">
    <property type="entry name" value="BphY/WalK/GraS-like"/>
</dbReference>
<dbReference type="Pfam" id="PF00672">
    <property type="entry name" value="HAMP"/>
    <property type="match status" value="1"/>
</dbReference>
<proteinExistence type="predicted"/>
<dbReference type="Pfam" id="PF00512">
    <property type="entry name" value="HisKA"/>
    <property type="match status" value="1"/>
</dbReference>
<dbReference type="SUPFAM" id="SSF55785">
    <property type="entry name" value="PYP-like sensor domain (PAS domain)"/>
    <property type="match status" value="1"/>
</dbReference>
<dbReference type="Proteomes" id="UP000178328">
    <property type="component" value="Unassembled WGS sequence"/>
</dbReference>
<evidence type="ECO:0000256" key="6">
    <source>
        <dbReference type="ARBA" id="ARBA00022679"/>
    </source>
</evidence>
<accession>A0A1F6DRI1</accession>
<evidence type="ECO:0000259" key="16">
    <source>
        <dbReference type="PROSITE" id="PS50112"/>
    </source>
</evidence>
<comment type="catalytic activity">
    <reaction evidence="1">
        <text>ATP + protein L-histidine = ADP + protein N-phospho-L-histidine.</text>
        <dbReference type="EC" id="2.7.13.3"/>
    </reaction>
</comment>
<dbReference type="SUPFAM" id="SSF55874">
    <property type="entry name" value="ATPase domain of HSP90 chaperone/DNA topoisomerase II/histidine kinase"/>
    <property type="match status" value="1"/>
</dbReference>
<dbReference type="GO" id="GO:0000156">
    <property type="term" value="F:phosphorelay response regulator activity"/>
    <property type="evidence" value="ECO:0007669"/>
    <property type="project" value="TreeGrafter"/>
</dbReference>
<evidence type="ECO:0000256" key="1">
    <source>
        <dbReference type="ARBA" id="ARBA00000085"/>
    </source>
</evidence>
<evidence type="ECO:0000256" key="2">
    <source>
        <dbReference type="ARBA" id="ARBA00004651"/>
    </source>
</evidence>
<evidence type="ECO:0000256" key="13">
    <source>
        <dbReference type="ARBA" id="ARBA00023136"/>
    </source>
</evidence>
<dbReference type="InterPro" id="IPR003660">
    <property type="entry name" value="HAMP_dom"/>
</dbReference>
<dbReference type="SMART" id="SM00388">
    <property type="entry name" value="HisKA"/>
    <property type="match status" value="1"/>
</dbReference>
<feature type="domain" description="Histidine kinase" evidence="15">
    <location>
        <begin position="519"/>
        <end position="738"/>
    </location>
</feature>
<dbReference type="GO" id="GO:0007234">
    <property type="term" value="P:osmosensory signaling via phosphorelay pathway"/>
    <property type="evidence" value="ECO:0007669"/>
    <property type="project" value="TreeGrafter"/>
</dbReference>
<sequence>MGNIRLHTKFIVLLTGAALIPLIVVSAVTFVRFQSTLEADASKLGHQIAATASAEISSFMVSQFTSLANIATLYDPNFPIRPADAGRLLDTILLRSDDFTDISVVDKDGKEIVRKNKLLVVAAGDLQDMSTSQEFATVRESGVYVGPLYINNGRPFFDIARQMVGSSGEFLGAVFAQVDARVTTSVVTDISRIVDKPGRVYIVNERGVVIAHPDLSYVLGEKDLSALPSVSSIAGGSMQGQISFTYANELGDRVLGSAHPLKIEIPGLGSNDTSGISWFVVAEQPEASVYSDARKSAIFSLIFALFVVLVAAAAAVFFAGRVARPIEALHTAATEFGKGNLSYRARVESHDEIGDLAQSFNTTADALAKTVASLKNEEQVITAERNKLSLILGGITNAVIAVDLDRKIILFNKAAEELTGRAADTVFGKPVPETIHVFEGDKEINADEYCPSGAEGVDGPVFDKKDLRMQDAKGREHYVNLVAGRIREGKSIGLGCILTFQDITREYLMDKTKREFVSIAAHQLRTPLTGMSWTIEALLTDAKGALNDVQKQLIERGRDTVRTMIGLVNDLLDVSRIEEGKFGIAIQRLDIGPVLENVLVVMRKEAAKKGVELKEELPSALPQLDIDPNKVEFVLNNIIDNAIKYTPKDGRVTVRAEIQAKEFVISVQDTGIGIPAAEYDRVFTKFFRSKKAVTSFTDGSGLGLYVAKNIMDQLHGRVMFESKEGEGTTFRIMLPVPDAVSAQGSVPPSVGSPSASVAA</sequence>
<protein>
    <recommendedName>
        <fullName evidence="3">histidine kinase</fullName>
        <ecNumber evidence="3">2.7.13.3</ecNumber>
    </recommendedName>
</protein>
<dbReference type="InterPro" id="IPR033479">
    <property type="entry name" value="dCache_1"/>
</dbReference>
<dbReference type="PROSITE" id="PS50112">
    <property type="entry name" value="PAS"/>
    <property type="match status" value="1"/>
</dbReference>
<keyword evidence="4" id="KW-1003">Cell membrane</keyword>
<dbReference type="EC" id="2.7.13.3" evidence="3"/>
<dbReference type="Pfam" id="PF02743">
    <property type="entry name" value="dCache_1"/>
    <property type="match status" value="1"/>
</dbReference>
<evidence type="ECO:0000256" key="4">
    <source>
        <dbReference type="ARBA" id="ARBA00022475"/>
    </source>
</evidence>
<dbReference type="InterPro" id="IPR004358">
    <property type="entry name" value="Sig_transdc_His_kin-like_C"/>
</dbReference>